<evidence type="ECO:0000313" key="1">
    <source>
        <dbReference type="EMBL" id="CAE7241305.1"/>
    </source>
</evidence>
<keyword evidence="2" id="KW-1185">Reference proteome</keyword>
<dbReference type="Proteomes" id="UP000601435">
    <property type="component" value="Unassembled WGS sequence"/>
</dbReference>
<gene>
    <name evidence="1" type="ORF">SNEC2469_LOCUS4379</name>
</gene>
<sequence length="836" mass="93354">MEKQTDAISPHWVCLLIAIWQYDKTGGYSSLDHVEEEVREVHRAVIESKLCQEVHGVTGHATFEQIKAEVKSAVQQLGRGSTWIVPSCGLKWNNCVPLEYEVMAEVCRQQKSAFCLDVCFFCSSCRTGWEKSRLKGTPEHPHLPVWSDNDTVHRFYPCPERHPIMDYPFLGVALANFLRARPETFETLVSKLKDEIKYISLGELDPERPNDAPTRVIQLYAGGATSSLTTEALMTDSVLGCFRKAVLLRQHLADTISAEMSNYAATREQLKAVASLVKRGQVVLPDGEWWLCDIDLQLQVLATDQLLGIKDVLTEYVEGNRALRRRPVAEEVKSWGKIPKESLLRFVSELRAVATRPGSERGKLGVGVQKLLKILASARREISPPPSARGSRNEEAVLVPGVEANNMTLQDRIAFIEAWDSVRKEMGVDGMDPNYILHGSLYIFSMTGAMPKGLKELFCQRLQERLREPDRLKDRSFALAFARAPAFQLPADVPARLTNLVSLAERFRAELDPAPTSCFLHVHAAEGSLRKWMDQAHLEETGESGDRRIRLIYGGVELADHEWLRGASNLQIVVEPTWRFWAQHPKFEALGAEMTGLIRDLSTKVLDGRCWADDEAFMDLVLASSSLAAAGPELHELVLRVLRGAAASECQTPQDMEVHFWQEIFASPIPMEAAARLLLLQLDSAESQESSMGTVAPTAAKIVNPSKTRYFRRHTSALEACGSFLDRKNKKSQSSTAFPEVEGLAELLEQIERLPRAQRRVLELLSVNVFTAAAGFARAIEVVRGLSQPVATRGSSAADPLEEIDAELEQTLEKLRDDIESVGVDRAIDLFIEEWN</sequence>
<proteinExistence type="predicted"/>
<dbReference type="EMBL" id="CAJNJA010008875">
    <property type="protein sequence ID" value="CAE7241305.1"/>
    <property type="molecule type" value="Genomic_DNA"/>
</dbReference>
<evidence type="ECO:0000313" key="2">
    <source>
        <dbReference type="Proteomes" id="UP000601435"/>
    </source>
</evidence>
<comment type="caution">
    <text evidence="1">The sequence shown here is derived from an EMBL/GenBank/DDBJ whole genome shotgun (WGS) entry which is preliminary data.</text>
</comment>
<organism evidence="1 2">
    <name type="scientific">Symbiodinium necroappetens</name>
    <dbReference type="NCBI Taxonomy" id="1628268"/>
    <lineage>
        <taxon>Eukaryota</taxon>
        <taxon>Sar</taxon>
        <taxon>Alveolata</taxon>
        <taxon>Dinophyceae</taxon>
        <taxon>Suessiales</taxon>
        <taxon>Symbiodiniaceae</taxon>
        <taxon>Symbiodinium</taxon>
    </lineage>
</organism>
<dbReference type="AlphaFoldDB" id="A0A812L9Y0"/>
<accession>A0A812L9Y0</accession>
<name>A0A812L9Y0_9DINO</name>
<dbReference type="OrthoDB" id="427020at2759"/>
<protein>
    <submittedName>
        <fullName evidence="1">Uncharacterized protein</fullName>
    </submittedName>
</protein>
<reference evidence="1" key="1">
    <citation type="submission" date="2021-02" db="EMBL/GenBank/DDBJ databases">
        <authorList>
            <person name="Dougan E. K."/>
            <person name="Rhodes N."/>
            <person name="Thang M."/>
            <person name="Chan C."/>
        </authorList>
    </citation>
    <scope>NUCLEOTIDE SEQUENCE</scope>
</reference>